<reference evidence="3" key="1">
    <citation type="submission" date="2015-07" db="EMBL/GenBank/DDBJ databases">
        <title>Fjat-14205 dsm 2895.</title>
        <authorList>
            <person name="Liu B."/>
            <person name="Wang J."/>
            <person name="Zhu Y."/>
            <person name="Liu G."/>
            <person name="Chen Q."/>
            <person name="Chen Z."/>
            <person name="Lan J."/>
            <person name="Che J."/>
            <person name="Ge C."/>
            <person name="Shi H."/>
            <person name="Pan Z."/>
            <person name="Liu X."/>
        </authorList>
    </citation>
    <scope>NUCLEOTIDE SEQUENCE [LARGE SCALE GENOMIC DNA]</scope>
    <source>
        <strain evidence="3">DSM 25560</strain>
    </source>
</reference>
<gene>
    <name evidence="2" type="ORF">AEA09_08445</name>
</gene>
<feature type="transmembrane region" description="Helical" evidence="1">
    <location>
        <begin position="163"/>
        <end position="181"/>
    </location>
</feature>
<evidence type="ECO:0000313" key="2">
    <source>
        <dbReference type="EMBL" id="KOS68576.1"/>
    </source>
</evidence>
<evidence type="ECO:0000256" key="1">
    <source>
        <dbReference type="SAM" id="Phobius"/>
    </source>
</evidence>
<dbReference type="InterPro" id="IPR022294">
    <property type="entry name" value="ABC-transptr_permeasesu"/>
</dbReference>
<proteinExistence type="predicted"/>
<evidence type="ECO:0000313" key="3">
    <source>
        <dbReference type="Proteomes" id="UP000050668"/>
    </source>
</evidence>
<sequence>MIQHYRCLLAEFKKRKRSLFLLLHLFTPLTISGILVMYIAVRKDFINPQALYGLFFELLGIGTPLIIAIICGVVSDSEEEAGHFQNMLRLTKRKAITFSSQISMMIVSYGFAILLAISLYTFALAYLVRVAEINIAHYYLTGMVFIICGVFQYFLYLMIGYKYGIGMCSIAGFAGLIIAALSQTSVVDKVWIFLPWSWPNRFSTHLFSQSILVDKYTSVLKGSVTAFIITLSVIVISILWFKNWDGRKASY</sequence>
<keyword evidence="1" id="KW-0472">Membrane</keyword>
<organism evidence="2 3">
    <name type="scientific">Lysinibacillus contaminans</name>
    <dbReference type="NCBI Taxonomy" id="1293441"/>
    <lineage>
        <taxon>Bacteria</taxon>
        <taxon>Bacillati</taxon>
        <taxon>Bacillota</taxon>
        <taxon>Bacilli</taxon>
        <taxon>Bacillales</taxon>
        <taxon>Bacillaceae</taxon>
        <taxon>Lysinibacillus</taxon>
    </lineage>
</organism>
<protein>
    <recommendedName>
        <fullName evidence="4">Lantibiotic immunity ABC transporter MutG family permease subunit</fullName>
    </recommendedName>
</protein>
<keyword evidence="1" id="KW-0812">Transmembrane</keyword>
<evidence type="ECO:0008006" key="4">
    <source>
        <dbReference type="Google" id="ProtNLM"/>
    </source>
</evidence>
<dbReference type="CDD" id="cd21808">
    <property type="entry name" value="ABC-2_lan_permease_MutG"/>
    <property type="match status" value="1"/>
</dbReference>
<comment type="caution">
    <text evidence="2">The sequence shown here is derived from an EMBL/GenBank/DDBJ whole genome shotgun (WGS) entry which is preliminary data.</text>
</comment>
<keyword evidence="3" id="KW-1185">Reference proteome</keyword>
<feature type="transmembrane region" description="Helical" evidence="1">
    <location>
        <begin position="52"/>
        <end position="74"/>
    </location>
</feature>
<dbReference type="RefSeq" id="WP_053583411.1">
    <property type="nucleotide sequence ID" value="NZ_LGRV01000003.1"/>
</dbReference>
<feature type="transmembrane region" description="Helical" evidence="1">
    <location>
        <begin position="95"/>
        <end position="123"/>
    </location>
</feature>
<feature type="transmembrane region" description="Helical" evidence="1">
    <location>
        <begin position="222"/>
        <end position="241"/>
    </location>
</feature>
<dbReference type="NCBIfam" id="TIGR03733">
    <property type="entry name" value="lanti_perm_MutG"/>
    <property type="match status" value="1"/>
</dbReference>
<accession>A0ABR5K148</accession>
<keyword evidence="1" id="KW-1133">Transmembrane helix</keyword>
<dbReference type="Proteomes" id="UP000050668">
    <property type="component" value="Unassembled WGS sequence"/>
</dbReference>
<name>A0ABR5K148_9BACI</name>
<dbReference type="EMBL" id="LGRV01000003">
    <property type="protein sequence ID" value="KOS68576.1"/>
    <property type="molecule type" value="Genomic_DNA"/>
</dbReference>
<feature type="transmembrane region" description="Helical" evidence="1">
    <location>
        <begin position="135"/>
        <end position="156"/>
    </location>
</feature>
<feature type="transmembrane region" description="Helical" evidence="1">
    <location>
        <begin position="20"/>
        <end position="40"/>
    </location>
</feature>